<organism evidence="6 7">
    <name type="scientific">Aureobasidium melanogenum</name>
    <name type="common">Aureobasidium pullulans var. melanogenum</name>
    <dbReference type="NCBI Taxonomy" id="46634"/>
    <lineage>
        <taxon>Eukaryota</taxon>
        <taxon>Fungi</taxon>
        <taxon>Dikarya</taxon>
        <taxon>Ascomycota</taxon>
        <taxon>Pezizomycotina</taxon>
        <taxon>Dothideomycetes</taxon>
        <taxon>Dothideomycetidae</taxon>
        <taxon>Dothideales</taxon>
        <taxon>Saccotheciaceae</taxon>
        <taxon>Aureobasidium</taxon>
    </lineage>
</organism>
<dbReference type="InterPro" id="IPR005829">
    <property type="entry name" value="Sugar_transporter_CS"/>
</dbReference>
<dbReference type="InterPro" id="IPR011701">
    <property type="entry name" value="MFS"/>
</dbReference>
<dbReference type="PANTHER" id="PTHR23502">
    <property type="entry name" value="MAJOR FACILITATOR SUPERFAMILY"/>
    <property type="match status" value="1"/>
</dbReference>
<reference evidence="6" key="1">
    <citation type="journal article" date="2021" name="J Fungi (Basel)">
        <title>Virulence traits and population genomics of the black yeast Aureobasidium melanogenum.</title>
        <authorList>
            <person name="Cernosa A."/>
            <person name="Sun X."/>
            <person name="Gostincar C."/>
            <person name="Fang C."/>
            <person name="Gunde-Cimerman N."/>
            <person name="Song Z."/>
        </authorList>
    </citation>
    <scope>NUCLEOTIDE SEQUENCE</scope>
    <source>
        <strain evidence="6">EXF-9911</strain>
    </source>
</reference>
<dbReference type="OrthoDB" id="268400at2759"/>
<feature type="transmembrane region" description="Helical" evidence="5">
    <location>
        <begin position="135"/>
        <end position="154"/>
    </location>
</feature>
<dbReference type="Proteomes" id="UP000779574">
    <property type="component" value="Unassembled WGS sequence"/>
</dbReference>
<evidence type="ECO:0000256" key="1">
    <source>
        <dbReference type="ARBA" id="ARBA00004141"/>
    </source>
</evidence>
<feature type="transmembrane region" description="Helical" evidence="5">
    <location>
        <begin position="365"/>
        <end position="387"/>
    </location>
</feature>
<sequence length="542" mass="59317">MGNMKTENVEFIEELEHTKTLEHSKTLEQVETMGTVKLTDGAVVYIPAPTADPQDPLNCPTWQKWVILVIISCFSALGLALVSGFGGLLGFYIPGYVKVGKGYADITHLMTYPTLFMGIGNIIGMPFALGVGRRIVILSSCVILVVGSILCATAKSYEWHLAARCVVGLAAGQSEALVPMITQELYFLHERSKYLMTQQAIQVIITTVWTVFASPIAGRITPQGWYYLGGGLSALLFVFATLFLPETKYVRPLSSYQEAVEHSYDVEETVSKASPSVVLCTVRPELDFVRYNPRTFRSDLRLWVGKPDLGAVAKVYQQMFGLLLFPNVFWALCLNGLTLGANIAIGTTYGGIVTAAPYNWAQDSASYANCGQIVTAIVALPLLGHGSDRLVKWRAQRNGGIHEPENRILPLIFPLIVGVFSCVLYGVAAQNPTHYHWFIYVWVIAAYYFCFVGANIVAITYLLDSYPARAGPLLVIVCAMRGIMSFGVSYGIQPMIQAKGYDGAFGIFAGLTAALGLLGVPVFIWGKNIRALTGRWAKDKNE</sequence>
<evidence type="ECO:0000313" key="6">
    <source>
        <dbReference type="EMBL" id="KAG9689501.1"/>
    </source>
</evidence>
<feature type="transmembrane region" description="Helical" evidence="5">
    <location>
        <begin position="504"/>
        <end position="525"/>
    </location>
</feature>
<proteinExistence type="predicted"/>
<dbReference type="GO" id="GO:0022857">
    <property type="term" value="F:transmembrane transporter activity"/>
    <property type="evidence" value="ECO:0007669"/>
    <property type="project" value="InterPro"/>
</dbReference>
<feature type="transmembrane region" description="Helical" evidence="5">
    <location>
        <begin position="439"/>
        <end position="463"/>
    </location>
</feature>
<dbReference type="SUPFAM" id="SSF103473">
    <property type="entry name" value="MFS general substrate transporter"/>
    <property type="match status" value="1"/>
</dbReference>
<dbReference type="EMBL" id="JAHFXF010000351">
    <property type="protein sequence ID" value="KAG9689501.1"/>
    <property type="molecule type" value="Genomic_DNA"/>
</dbReference>
<name>A0A9P8EGJ6_AURME</name>
<comment type="subcellular location">
    <subcellularLocation>
        <location evidence="1">Membrane</location>
        <topology evidence="1">Multi-pass membrane protein</topology>
    </subcellularLocation>
</comment>
<reference evidence="6" key="2">
    <citation type="submission" date="2021-08" db="EMBL/GenBank/DDBJ databases">
        <authorList>
            <person name="Gostincar C."/>
            <person name="Sun X."/>
            <person name="Song Z."/>
            <person name="Gunde-Cimerman N."/>
        </authorList>
    </citation>
    <scope>NUCLEOTIDE SEQUENCE</scope>
    <source>
        <strain evidence="6">EXF-9911</strain>
    </source>
</reference>
<accession>A0A9P8EGJ6</accession>
<feature type="transmembrane region" description="Helical" evidence="5">
    <location>
        <begin position="65"/>
        <end position="97"/>
    </location>
</feature>
<keyword evidence="2 5" id="KW-0812">Transmembrane</keyword>
<dbReference type="PANTHER" id="PTHR23502:SF164">
    <property type="entry name" value="MAJOR FACILITATOR SUPERFAMILY (MFS) PROFILE DOMAIN-CONTAINING PROTEIN"/>
    <property type="match status" value="1"/>
</dbReference>
<dbReference type="Gene3D" id="1.20.1250.20">
    <property type="entry name" value="MFS general substrate transporter like domains"/>
    <property type="match status" value="1"/>
</dbReference>
<dbReference type="PROSITE" id="PS00217">
    <property type="entry name" value="SUGAR_TRANSPORT_2"/>
    <property type="match status" value="1"/>
</dbReference>
<comment type="caution">
    <text evidence="6">The sequence shown here is derived from an EMBL/GenBank/DDBJ whole genome shotgun (WGS) entry which is preliminary data.</text>
</comment>
<dbReference type="Pfam" id="PF07690">
    <property type="entry name" value="MFS_1"/>
    <property type="match status" value="1"/>
</dbReference>
<feature type="transmembrane region" description="Helical" evidence="5">
    <location>
        <begin position="109"/>
        <end position="129"/>
    </location>
</feature>
<feature type="non-terminal residue" evidence="6">
    <location>
        <position position="1"/>
    </location>
</feature>
<dbReference type="GO" id="GO:0005886">
    <property type="term" value="C:plasma membrane"/>
    <property type="evidence" value="ECO:0007669"/>
    <property type="project" value="TreeGrafter"/>
</dbReference>
<feature type="transmembrane region" description="Helical" evidence="5">
    <location>
        <begin position="200"/>
        <end position="218"/>
    </location>
</feature>
<feature type="transmembrane region" description="Helical" evidence="5">
    <location>
        <begin position="470"/>
        <end position="492"/>
    </location>
</feature>
<feature type="transmembrane region" description="Helical" evidence="5">
    <location>
        <begin position="408"/>
        <end position="427"/>
    </location>
</feature>
<protein>
    <submittedName>
        <fullName evidence="6">MFS general substrate transporter</fullName>
    </submittedName>
</protein>
<dbReference type="InterPro" id="IPR036259">
    <property type="entry name" value="MFS_trans_sf"/>
</dbReference>
<gene>
    <name evidence="6" type="ORF">KCU76_g8828</name>
</gene>
<evidence type="ECO:0000256" key="5">
    <source>
        <dbReference type="SAM" id="Phobius"/>
    </source>
</evidence>
<feature type="transmembrane region" description="Helical" evidence="5">
    <location>
        <begin position="322"/>
        <end position="345"/>
    </location>
</feature>
<evidence type="ECO:0000313" key="7">
    <source>
        <dbReference type="Proteomes" id="UP000779574"/>
    </source>
</evidence>
<keyword evidence="3 5" id="KW-1133">Transmembrane helix</keyword>
<evidence type="ECO:0000256" key="4">
    <source>
        <dbReference type="ARBA" id="ARBA00023136"/>
    </source>
</evidence>
<dbReference type="AlphaFoldDB" id="A0A9P8EGJ6"/>
<feature type="transmembrane region" description="Helical" evidence="5">
    <location>
        <begin position="224"/>
        <end position="244"/>
    </location>
</feature>
<keyword evidence="4 5" id="KW-0472">Membrane</keyword>
<evidence type="ECO:0000256" key="2">
    <source>
        <dbReference type="ARBA" id="ARBA00022692"/>
    </source>
</evidence>
<evidence type="ECO:0000256" key="3">
    <source>
        <dbReference type="ARBA" id="ARBA00022989"/>
    </source>
</evidence>